<keyword evidence="3 7" id="KW-0812">Transmembrane</keyword>
<feature type="transmembrane region" description="Helical" evidence="7">
    <location>
        <begin position="346"/>
        <end position="367"/>
    </location>
</feature>
<feature type="transmembrane region" description="Helical" evidence="7">
    <location>
        <begin position="297"/>
        <end position="319"/>
    </location>
</feature>
<evidence type="ECO:0000256" key="7">
    <source>
        <dbReference type="SAM" id="Phobius"/>
    </source>
</evidence>
<comment type="subcellular location">
    <subcellularLocation>
        <location evidence="1">Cell membrane</location>
        <topology evidence="1">Multi-pass membrane protein</topology>
    </subcellularLocation>
</comment>
<dbReference type="GO" id="GO:0022857">
    <property type="term" value="F:transmembrane transporter activity"/>
    <property type="evidence" value="ECO:0007669"/>
    <property type="project" value="TreeGrafter"/>
</dbReference>
<name>A0A386Z8H9_9NOCA</name>
<protein>
    <submittedName>
        <fullName evidence="9">ABC transporter permease</fullName>
    </submittedName>
</protein>
<evidence type="ECO:0000256" key="5">
    <source>
        <dbReference type="ARBA" id="ARBA00023136"/>
    </source>
</evidence>
<dbReference type="RefSeq" id="WP_120735853.1">
    <property type="nucleotide sequence ID" value="NZ_CP032568.1"/>
</dbReference>
<keyword evidence="10" id="KW-1185">Reference proteome</keyword>
<dbReference type="PANTHER" id="PTHR30572">
    <property type="entry name" value="MEMBRANE COMPONENT OF TRANSPORTER-RELATED"/>
    <property type="match status" value="1"/>
</dbReference>
<sequence length="831" mass="84978">MIRAAWDRLRLFNIGELFAHRGRTVMAMVVMGVSAGLLVSVFSISGSITGSVDKLTKSLGGNAALEVSGITDAGFDQPLLQQIRAVPGVGAAVPMLRQSLGAGDSRALLIGADASVAQLGSDLGGTLREQASKLLTVPNGVLVGSAMGRAQGEKFQLGTVTATVAGVIDDATAAKINGGHIVIALLPVAQQITDRVGRLDSVQIVAAPNTDVGQLRSRLTAAVAGHAVVADPDLRTAQAGGAVMLVRYSTLASSASALIVSSFLIYNAMSMAVAQRRPTLSLLRAMGGKRSPMVRDLIAEAALLGLCGGVIGAIIGIFMGRTAIHQLPAAIVNSVESRTEYEVPGYAVPVAILACVLASVAAAAIAARQVYKVAPIEALAPVGVGAADRVKPLMRWVAAVFGVALIAGAVVIAEADLGRLSIGAISLSIAGAVVLCFAATEPIVAAVAAVARLFGAPGALGSTTIERAPRRVWATVMTVMIGVTAIVAIGNASRNMVSAATDSFQGLARTDVFVSPTPMEQFPTGPLLPADLKDKLKAIPGVGGVGSAQMAFATLGRGRVMLQAYENGVARTQTLDSVSAADQARMAKGEGVVVSRDVARSLGVHEGSALTLPTPTGEHRVTVLKVVPYFSAIAGVVVLDLDILRQWYQRPGETIIGVDFAPGADHAAVMAAVRAAVPADMHVDTGSQAVTAISSSVRQGTSISAAILWIVVLVSAVALLNTLMLSVLDRRRELGVLRAMGTSRRFLLRTVLTEAAGIGVTGALLGLTVGSAVHYLATVALGHAIAMDIAYHPSALLVAYAIIALGLSLLGAIPPALRAARLPIVEAIAVD</sequence>
<gene>
    <name evidence="9" type="ORF">D7D52_08695</name>
</gene>
<feature type="domain" description="ABC3 transporter permease C-terminal" evidence="8">
    <location>
        <begin position="706"/>
        <end position="823"/>
    </location>
</feature>
<evidence type="ECO:0000256" key="1">
    <source>
        <dbReference type="ARBA" id="ARBA00004651"/>
    </source>
</evidence>
<keyword evidence="2" id="KW-1003">Cell membrane</keyword>
<feature type="transmembrane region" description="Helical" evidence="7">
    <location>
        <begin position="703"/>
        <end position="725"/>
    </location>
</feature>
<feature type="transmembrane region" description="Helical" evidence="7">
    <location>
        <begin position="789"/>
        <end position="813"/>
    </location>
</feature>
<dbReference type="EMBL" id="CP032568">
    <property type="protein sequence ID" value="AYF73928.1"/>
    <property type="molecule type" value="Genomic_DNA"/>
</dbReference>
<dbReference type="Proteomes" id="UP000267164">
    <property type="component" value="Chromosome"/>
</dbReference>
<keyword evidence="5 7" id="KW-0472">Membrane</keyword>
<feature type="transmembrane region" description="Helical" evidence="7">
    <location>
        <begin position="393"/>
        <end position="413"/>
    </location>
</feature>
<evidence type="ECO:0000256" key="4">
    <source>
        <dbReference type="ARBA" id="ARBA00022989"/>
    </source>
</evidence>
<evidence type="ECO:0000256" key="2">
    <source>
        <dbReference type="ARBA" id="ARBA00022475"/>
    </source>
</evidence>
<dbReference type="KEGG" id="nyu:D7D52_08695"/>
<dbReference type="AlphaFoldDB" id="A0A386Z8H9"/>
<evidence type="ECO:0000313" key="10">
    <source>
        <dbReference type="Proteomes" id="UP000267164"/>
    </source>
</evidence>
<dbReference type="Pfam" id="PF02687">
    <property type="entry name" value="FtsX"/>
    <property type="match status" value="2"/>
</dbReference>
<feature type="transmembrane region" description="Helical" evidence="7">
    <location>
        <begin position="255"/>
        <end position="276"/>
    </location>
</feature>
<feature type="transmembrane region" description="Helical" evidence="7">
    <location>
        <begin position="472"/>
        <end position="490"/>
    </location>
</feature>
<dbReference type="InterPro" id="IPR050250">
    <property type="entry name" value="Macrolide_Exporter_MacB"/>
</dbReference>
<comment type="similarity">
    <text evidence="6">Belongs to the ABC-4 integral membrane protein family.</text>
</comment>
<dbReference type="OrthoDB" id="4362224at2"/>
<accession>A0A386Z8H9</accession>
<proteinExistence type="inferred from homology"/>
<evidence type="ECO:0000313" key="9">
    <source>
        <dbReference type="EMBL" id="AYF73928.1"/>
    </source>
</evidence>
<reference evidence="9 10" key="1">
    <citation type="submission" date="2018-09" db="EMBL/GenBank/DDBJ databases">
        <title>Nocardia yunnanensis sp. nov., an actinomycete isolated from a soil sample.</title>
        <authorList>
            <person name="Zhang J."/>
        </authorList>
    </citation>
    <scope>NUCLEOTIDE SEQUENCE [LARGE SCALE GENOMIC DNA]</scope>
    <source>
        <strain evidence="9 10">CFHS0054</strain>
    </source>
</reference>
<evidence type="ECO:0000259" key="8">
    <source>
        <dbReference type="Pfam" id="PF02687"/>
    </source>
</evidence>
<dbReference type="InterPro" id="IPR003838">
    <property type="entry name" value="ABC3_permease_C"/>
</dbReference>
<feature type="domain" description="ABC3 transporter permease C-terminal" evidence="8">
    <location>
        <begin position="254"/>
        <end position="373"/>
    </location>
</feature>
<feature type="transmembrane region" description="Helical" evidence="7">
    <location>
        <begin position="25"/>
        <end position="48"/>
    </location>
</feature>
<dbReference type="GO" id="GO:0005886">
    <property type="term" value="C:plasma membrane"/>
    <property type="evidence" value="ECO:0007669"/>
    <property type="project" value="UniProtKB-SubCell"/>
</dbReference>
<evidence type="ECO:0000256" key="6">
    <source>
        <dbReference type="ARBA" id="ARBA00038076"/>
    </source>
</evidence>
<dbReference type="PANTHER" id="PTHR30572:SF4">
    <property type="entry name" value="ABC TRANSPORTER PERMEASE YTRF"/>
    <property type="match status" value="1"/>
</dbReference>
<keyword evidence="4 7" id="KW-1133">Transmembrane helix</keyword>
<evidence type="ECO:0000256" key="3">
    <source>
        <dbReference type="ARBA" id="ARBA00022692"/>
    </source>
</evidence>
<feature type="transmembrane region" description="Helical" evidence="7">
    <location>
        <begin position="425"/>
        <end position="451"/>
    </location>
</feature>
<feature type="transmembrane region" description="Helical" evidence="7">
    <location>
        <begin position="746"/>
        <end position="769"/>
    </location>
</feature>
<organism evidence="9 10">
    <name type="scientific">Nocardia yunnanensis</name>
    <dbReference type="NCBI Taxonomy" id="2382165"/>
    <lineage>
        <taxon>Bacteria</taxon>
        <taxon>Bacillati</taxon>
        <taxon>Actinomycetota</taxon>
        <taxon>Actinomycetes</taxon>
        <taxon>Mycobacteriales</taxon>
        <taxon>Nocardiaceae</taxon>
        <taxon>Nocardia</taxon>
    </lineage>
</organism>